<organism evidence="6 7">
    <name type="scientific">Rotaria socialis</name>
    <dbReference type="NCBI Taxonomy" id="392032"/>
    <lineage>
        <taxon>Eukaryota</taxon>
        <taxon>Metazoa</taxon>
        <taxon>Spiralia</taxon>
        <taxon>Gnathifera</taxon>
        <taxon>Rotifera</taxon>
        <taxon>Eurotatoria</taxon>
        <taxon>Bdelloidea</taxon>
        <taxon>Philodinida</taxon>
        <taxon>Philodinidae</taxon>
        <taxon>Rotaria</taxon>
    </lineage>
</organism>
<dbReference type="Gene3D" id="2.120.10.30">
    <property type="entry name" value="TolB, C-terminal domain"/>
    <property type="match status" value="1"/>
</dbReference>
<evidence type="ECO:0000256" key="2">
    <source>
        <dbReference type="ARBA" id="ARBA00022737"/>
    </source>
</evidence>
<keyword evidence="2" id="KW-0677">Repeat</keyword>
<dbReference type="Proteomes" id="UP000663862">
    <property type="component" value="Unassembled WGS sequence"/>
</dbReference>
<sequence length="320" mass="34269">MVRFSEFESYATTTQTTSTSTTSFDTCNGIRYNTTGIRVAGDGTEGSNPSQLKEPRCVYVDANDTVYVCDTINARIQKWTKGAVLGTTVAGGSEGANSNQLKKPRGLTFDQNGNMYVADTENHRVQRFRPPSNIGTTVAGSTTGSSGNSDSLLDLPTNVVVDNSGNLYITDYNNKRVMKYPSNTSSGIIAFGSVSFSKPYGIAFQSNSTNQFYVSDEGNKNAAGWTSGVSTPSATYGSSSTFNQATSVAVDWYNNLYVADTNLNRVTMFCVGSSTEKTVIGGTSGSTPSLIETTGIAFDSKMNLYVTSKTPPAVYKYLRI</sequence>
<keyword evidence="1" id="KW-0732">Signal</keyword>
<accession>A0A821BLN7</accession>
<evidence type="ECO:0000256" key="1">
    <source>
        <dbReference type="ARBA" id="ARBA00022729"/>
    </source>
</evidence>
<dbReference type="InterPro" id="IPR011042">
    <property type="entry name" value="6-blade_b-propeller_TolB-like"/>
</dbReference>
<feature type="repeat" description="NHL" evidence="4">
    <location>
        <begin position="140"/>
        <end position="183"/>
    </location>
</feature>
<dbReference type="Pfam" id="PF01436">
    <property type="entry name" value="NHL"/>
    <property type="match status" value="3"/>
</dbReference>
<protein>
    <recommendedName>
        <fullName evidence="8">NHL repeat containing protein</fullName>
    </recommendedName>
</protein>
<feature type="compositionally biased region" description="Low complexity" evidence="5">
    <location>
        <begin position="135"/>
        <end position="149"/>
    </location>
</feature>
<dbReference type="PANTHER" id="PTHR10680">
    <property type="entry name" value="PEPTIDYL-GLYCINE ALPHA-AMIDATING MONOOXYGENASE"/>
    <property type="match status" value="1"/>
</dbReference>
<dbReference type="EMBL" id="CAJOBQ010003018">
    <property type="protein sequence ID" value="CAF4589917.1"/>
    <property type="molecule type" value="Genomic_DNA"/>
</dbReference>
<dbReference type="GO" id="GO:0005576">
    <property type="term" value="C:extracellular region"/>
    <property type="evidence" value="ECO:0007669"/>
    <property type="project" value="TreeGrafter"/>
</dbReference>
<dbReference type="PROSITE" id="PS51125">
    <property type="entry name" value="NHL"/>
    <property type="match status" value="2"/>
</dbReference>
<evidence type="ECO:0000256" key="3">
    <source>
        <dbReference type="ARBA" id="ARBA00023180"/>
    </source>
</evidence>
<feature type="repeat" description="NHL" evidence="4">
    <location>
        <begin position="92"/>
        <end position="131"/>
    </location>
</feature>
<keyword evidence="3" id="KW-0325">Glycoprotein</keyword>
<reference evidence="6" key="1">
    <citation type="submission" date="2021-02" db="EMBL/GenBank/DDBJ databases">
        <authorList>
            <person name="Nowell W R."/>
        </authorList>
    </citation>
    <scope>NUCLEOTIDE SEQUENCE</scope>
</reference>
<evidence type="ECO:0000256" key="4">
    <source>
        <dbReference type="PROSITE-ProRule" id="PRU00504"/>
    </source>
</evidence>
<dbReference type="CDD" id="cd05819">
    <property type="entry name" value="NHL"/>
    <property type="match status" value="1"/>
</dbReference>
<dbReference type="SUPFAM" id="SSF101898">
    <property type="entry name" value="NHL repeat"/>
    <property type="match status" value="1"/>
</dbReference>
<dbReference type="AlphaFoldDB" id="A0A821BLN7"/>
<gene>
    <name evidence="6" type="ORF">TSG867_LOCUS27136</name>
</gene>
<evidence type="ECO:0000313" key="6">
    <source>
        <dbReference type="EMBL" id="CAF4589917.1"/>
    </source>
</evidence>
<evidence type="ECO:0000256" key="5">
    <source>
        <dbReference type="SAM" id="MobiDB-lite"/>
    </source>
</evidence>
<dbReference type="PANTHER" id="PTHR10680:SF28">
    <property type="entry name" value="SMP-30_GLUCONOLACTONASE_LRE-LIKE REGION DOMAIN-CONTAINING PROTEIN"/>
    <property type="match status" value="1"/>
</dbReference>
<proteinExistence type="predicted"/>
<feature type="region of interest" description="Disordered" evidence="5">
    <location>
        <begin position="127"/>
        <end position="151"/>
    </location>
</feature>
<evidence type="ECO:0008006" key="8">
    <source>
        <dbReference type="Google" id="ProtNLM"/>
    </source>
</evidence>
<name>A0A821BLN7_9BILA</name>
<evidence type="ECO:0000313" key="7">
    <source>
        <dbReference type="Proteomes" id="UP000663862"/>
    </source>
</evidence>
<comment type="caution">
    <text evidence="6">The sequence shown here is derived from an EMBL/GenBank/DDBJ whole genome shotgun (WGS) entry which is preliminary data.</text>
</comment>
<dbReference type="Gene3D" id="2.40.10.500">
    <property type="match status" value="1"/>
</dbReference>
<dbReference type="InterPro" id="IPR001258">
    <property type="entry name" value="NHL_repeat"/>
</dbReference>